<sequence length="312" mass="35258">MGAEFRFKRSKNSFLCKANKLRENYDAEVYVVIKRDQRYAVYTSSSSSKWPPSLDSIKKSNRLNEVWDPENIHLLEPKKKNGAEGSGEMQILESPPVWNSDNGPSATSTVWAMDKETSSDRLDINYHSAVSGGDSHMSGNQPEIQQPTPNVYRGDKPPEFGGRQSLDPRYGDDRLVSNQDLRSLHSQMRLIEPMLSFDEERSKAYASQTSTYQINSYDDEWDVTQEISKFQDQIPCPGSFNTLKSRLNSRGAAPTPQKPSAPSVSLQQMAQESEMPHELEAGSIILSSLGMEPPRFKSEMLQKNKQRHTIFS</sequence>
<dbReference type="Proteomes" id="UP000479691">
    <property type="component" value="Unassembled WGS sequence"/>
</dbReference>
<evidence type="ECO:0000256" key="1">
    <source>
        <dbReference type="SAM" id="MobiDB-lite"/>
    </source>
</evidence>
<dbReference type="AlphaFoldDB" id="A0A7C8U2P9"/>
<dbReference type="EMBL" id="JAABOE010000005">
    <property type="protein sequence ID" value="KAF3190684.1"/>
    <property type="molecule type" value="Genomic_DNA"/>
</dbReference>
<feature type="compositionally biased region" description="Polar residues" evidence="1">
    <location>
        <begin position="137"/>
        <end position="149"/>
    </location>
</feature>
<comment type="caution">
    <text evidence="2">The sequence shown here is derived from an EMBL/GenBank/DDBJ whole genome shotgun (WGS) entry which is preliminary data.</text>
</comment>
<name>A0A7C8U2P9_ORBOL</name>
<reference evidence="2 3" key="1">
    <citation type="submission" date="2019-06" db="EMBL/GenBank/DDBJ databases">
        <authorList>
            <person name="Palmer J.M."/>
        </authorList>
    </citation>
    <scope>NUCLEOTIDE SEQUENCE [LARGE SCALE GENOMIC DNA]</scope>
    <source>
        <strain evidence="2 3">TWF788</strain>
    </source>
</reference>
<evidence type="ECO:0000313" key="2">
    <source>
        <dbReference type="EMBL" id="KAF3190684.1"/>
    </source>
</evidence>
<feature type="region of interest" description="Disordered" evidence="1">
    <location>
        <begin position="240"/>
        <end position="278"/>
    </location>
</feature>
<protein>
    <recommendedName>
        <fullName evidence="4">MADS-box domain-containing protein</fullName>
    </recommendedName>
</protein>
<accession>A0A7C8U2P9</accession>
<evidence type="ECO:0008006" key="4">
    <source>
        <dbReference type="Google" id="ProtNLM"/>
    </source>
</evidence>
<organism evidence="2 3">
    <name type="scientific">Orbilia oligospora</name>
    <name type="common">Nematode-trapping fungus</name>
    <name type="synonym">Arthrobotrys oligospora</name>
    <dbReference type="NCBI Taxonomy" id="2813651"/>
    <lineage>
        <taxon>Eukaryota</taxon>
        <taxon>Fungi</taxon>
        <taxon>Dikarya</taxon>
        <taxon>Ascomycota</taxon>
        <taxon>Pezizomycotina</taxon>
        <taxon>Orbiliomycetes</taxon>
        <taxon>Orbiliales</taxon>
        <taxon>Orbiliaceae</taxon>
        <taxon>Orbilia</taxon>
    </lineage>
</organism>
<evidence type="ECO:0000313" key="3">
    <source>
        <dbReference type="Proteomes" id="UP000479691"/>
    </source>
</evidence>
<feature type="region of interest" description="Disordered" evidence="1">
    <location>
        <begin position="132"/>
        <end position="174"/>
    </location>
</feature>
<feature type="compositionally biased region" description="Polar residues" evidence="1">
    <location>
        <begin position="258"/>
        <end position="271"/>
    </location>
</feature>
<proteinExistence type="predicted"/>
<gene>
    <name evidence="2" type="ORF">TWF788_008206</name>
</gene>